<dbReference type="PANTHER" id="PTHR30217:SF10">
    <property type="entry name" value="23S RRNA 5-HYDROXYCYTIDINE C2501 SYNTHASE"/>
    <property type="match status" value="1"/>
</dbReference>
<dbReference type="InterPro" id="IPR051454">
    <property type="entry name" value="RNA/ubiquinone_mod_enzymes"/>
</dbReference>
<keyword evidence="3" id="KW-1185">Reference proteome</keyword>
<dbReference type="PANTHER" id="PTHR30217">
    <property type="entry name" value="PEPTIDASE U32 FAMILY"/>
    <property type="match status" value="1"/>
</dbReference>
<protein>
    <submittedName>
        <fullName evidence="2">Peptidase U32</fullName>
    </submittedName>
</protein>
<evidence type="ECO:0000313" key="2">
    <source>
        <dbReference type="EMBL" id="BBD07082.1"/>
    </source>
</evidence>
<dbReference type="InterPro" id="IPR001539">
    <property type="entry name" value="Peptidase_U32"/>
</dbReference>
<name>A0A2Z6AV10_9BACT</name>
<dbReference type="RefSeq" id="WP_338031058.1">
    <property type="nucleotide sequence ID" value="NZ_AP017378.1"/>
</dbReference>
<dbReference type="KEGG" id="dfl:DFE_0356"/>
<proteinExistence type="predicted"/>
<reference evidence="2 3" key="1">
    <citation type="journal article" date="2018" name="Sci. Adv.">
        <title>Multi-heme cytochromes provide a pathway for survival in energy-limited environments.</title>
        <authorList>
            <person name="Deng X."/>
            <person name="Dohmae N."/>
            <person name="Nealson K.H."/>
            <person name="Hashimoto K."/>
            <person name="Okamoto A."/>
        </authorList>
    </citation>
    <scope>NUCLEOTIDE SEQUENCE [LARGE SCALE GENOMIC DNA]</scope>
    <source>
        <strain evidence="2 3">IS5</strain>
    </source>
</reference>
<dbReference type="Proteomes" id="UP000269883">
    <property type="component" value="Chromosome"/>
</dbReference>
<sequence>MMNSSQSPEVLAPAGDRTAFLAALAAGADAIYVGLKHFSARMQADNFSVADLAALTELARSKDKRVYVAMNTLVKPSDVESAGRLMDRLARYVNPAGLIVQDLAMVNLARQTGYEGELHLSTLANISQAGSLKAIAEMGVDRVVVPRELHIDEIKSLADACPESLKLEVFVHGALCYNVSGRCYWSSYMGGKSGLRGRCVQPCRREYDLRGKKSRYFSCNDLSLDVLTRTLATIPQVAAWKIEGRKKGPHYVYYTTSAYRMLRDGGDDPAVRKAALSLLDQSLGRKGSHYSFLPQRRYDPTDPSSQTGSGMPVARTGKTAGRKQQVSPRVPLLKGDLLRVGYQDEPWHQTVRVTRNVPKGGRLDFMSQRPPKGGTPVFLIDRREPELSEAIAGLQRELDSVRVAKPGASEFIPELPRGLRGGGKGKVRFEIINVNRRPPKRMFKGAKAALWLAPKMLLKGAANYQLWMPPVIWPEEEKLWFDTVSRAYKAGARRFVLGAPWQLHLFENFLAHAKGRALELWAGPFCNIANPLALAELKTMGFAGAVVSPELAREDILALPKHSPLPLGFVTYGNWPMGITRIKPESFKTEKPMASPMGEVCWTRRYGQNNWIFPSWGIDLRDKERELTSAGYAMFAHIFESVPREVPAPNRISTFNWDLNLI</sequence>
<organism evidence="2 3">
    <name type="scientific">Desulfovibrio ferrophilus</name>
    <dbReference type="NCBI Taxonomy" id="241368"/>
    <lineage>
        <taxon>Bacteria</taxon>
        <taxon>Pseudomonadati</taxon>
        <taxon>Thermodesulfobacteriota</taxon>
        <taxon>Desulfovibrionia</taxon>
        <taxon>Desulfovibrionales</taxon>
        <taxon>Desulfovibrionaceae</taxon>
        <taxon>Desulfovibrio</taxon>
    </lineage>
</organism>
<dbReference type="Pfam" id="PF01136">
    <property type="entry name" value="Peptidase_U32"/>
    <property type="match status" value="1"/>
</dbReference>
<evidence type="ECO:0000256" key="1">
    <source>
        <dbReference type="SAM" id="MobiDB-lite"/>
    </source>
</evidence>
<evidence type="ECO:0000313" key="3">
    <source>
        <dbReference type="Proteomes" id="UP000269883"/>
    </source>
</evidence>
<accession>A0A2Z6AV10</accession>
<dbReference type="EMBL" id="AP017378">
    <property type="protein sequence ID" value="BBD07082.1"/>
    <property type="molecule type" value="Genomic_DNA"/>
</dbReference>
<dbReference type="AlphaFoldDB" id="A0A2Z6AV10"/>
<feature type="region of interest" description="Disordered" evidence="1">
    <location>
        <begin position="291"/>
        <end position="327"/>
    </location>
</feature>
<gene>
    <name evidence="2" type="ORF">DFE_0356</name>
</gene>